<evidence type="ECO:0000256" key="1">
    <source>
        <dbReference type="ARBA" id="ARBA00023015"/>
    </source>
</evidence>
<accession>A0ABW0LRM2</accession>
<dbReference type="InterPro" id="IPR046335">
    <property type="entry name" value="LacI/GalR-like_sensor"/>
</dbReference>
<keyword evidence="3" id="KW-0804">Transcription</keyword>
<evidence type="ECO:0000259" key="4">
    <source>
        <dbReference type="PROSITE" id="PS50932"/>
    </source>
</evidence>
<dbReference type="EMBL" id="JBHSMH010000004">
    <property type="protein sequence ID" value="MFC5467346.1"/>
    <property type="molecule type" value="Genomic_DNA"/>
</dbReference>
<evidence type="ECO:0000313" key="6">
    <source>
        <dbReference type="Proteomes" id="UP001596105"/>
    </source>
</evidence>
<comment type="caution">
    <text evidence="5">The sequence shown here is derived from an EMBL/GenBank/DDBJ whole genome shotgun (WGS) entry which is preliminary data.</text>
</comment>
<evidence type="ECO:0000313" key="5">
    <source>
        <dbReference type="EMBL" id="MFC5467346.1"/>
    </source>
</evidence>
<dbReference type="Gene3D" id="3.40.50.2300">
    <property type="match status" value="2"/>
</dbReference>
<dbReference type="SUPFAM" id="SSF53822">
    <property type="entry name" value="Periplasmic binding protein-like I"/>
    <property type="match status" value="1"/>
</dbReference>
<dbReference type="Gene3D" id="1.10.260.40">
    <property type="entry name" value="lambda repressor-like DNA-binding domains"/>
    <property type="match status" value="1"/>
</dbReference>
<dbReference type="InterPro" id="IPR028082">
    <property type="entry name" value="Peripla_BP_I"/>
</dbReference>
<dbReference type="CDD" id="cd01392">
    <property type="entry name" value="HTH_LacI"/>
    <property type="match status" value="1"/>
</dbReference>
<dbReference type="RefSeq" id="WP_209747380.1">
    <property type="nucleotide sequence ID" value="NZ_JBHSMH010000004.1"/>
</dbReference>
<feature type="domain" description="HTH lacI-type" evidence="4">
    <location>
        <begin position="1"/>
        <end position="55"/>
    </location>
</feature>
<dbReference type="InterPro" id="IPR010982">
    <property type="entry name" value="Lambda_DNA-bd_dom_sf"/>
</dbReference>
<dbReference type="SUPFAM" id="SSF47413">
    <property type="entry name" value="lambda repressor-like DNA-binding domains"/>
    <property type="match status" value="1"/>
</dbReference>
<reference evidence="6" key="1">
    <citation type="journal article" date="2019" name="Int. J. Syst. Evol. Microbiol.">
        <title>The Global Catalogue of Microorganisms (GCM) 10K type strain sequencing project: providing services to taxonomists for standard genome sequencing and annotation.</title>
        <authorList>
            <consortium name="The Broad Institute Genomics Platform"/>
            <consortium name="The Broad Institute Genome Sequencing Center for Infectious Disease"/>
            <person name="Wu L."/>
            <person name="Ma J."/>
        </authorList>
    </citation>
    <scope>NUCLEOTIDE SEQUENCE [LARGE SCALE GENOMIC DNA]</scope>
    <source>
        <strain evidence="6">CCUG 57113</strain>
    </source>
</reference>
<keyword evidence="6" id="KW-1185">Reference proteome</keyword>
<keyword evidence="2 5" id="KW-0238">DNA-binding</keyword>
<protein>
    <submittedName>
        <fullName evidence="5">LacI family DNA-binding transcriptional regulator</fullName>
    </submittedName>
</protein>
<dbReference type="SMART" id="SM00354">
    <property type="entry name" value="HTH_LACI"/>
    <property type="match status" value="1"/>
</dbReference>
<dbReference type="PANTHER" id="PTHR30146">
    <property type="entry name" value="LACI-RELATED TRANSCRIPTIONAL REPRESSOR"/>
    <property type="match status" value="1"/>
</dbReference>
<dbReference type="GO" id="GO:0003677">
    <property type="term" value="F:DNA binding"/>
    <property type="evidence" value="ECO:0007669"/>
    <property type="project" value="UniProtKB-KW"/>
</dbReference>
<dbReference type="InterPro" id="IPR000843">
    <property type="entry name" value="HTH_LacI"/>
</dbReference>
<evidence type="ECO:0000256" key="2">
    <source>
        <dbReference type="ARBA" id="ARBA00023125"/>
    </source>
</evidence>
<dbReference type="PANTHER" id="PTHR30146:SF109">
    <property type="entry name" value="HTH-TYPE TRANSCRIPTIONAL REGULATOR GALS"/>
    <property type="match status" value="1"/>
</dbReference>
<dbReference type="PROSITE" id="PS50932">
    <property type="entry name" value="HTH_LACI_2"/>
    <property type="match status" value="1"/>
</dbReference>
<dbReference type="CDD" id="cd06267">
    <property type="entry name" value="PBP1_LacI_sugar_binding-like"/>
    <property type="match status" value="1"/>
</dbReference>
<sequence>MNIKSIAKMAGVSVATVSKIINNYSDIGEETKQRVLKIMEETGYKPSSSAKTLATKKSNLIGVVFAGALNSDLNHPFFVSVINAFKKQIGLLGYDLLFFSNETFFDSKEDYWARCRHFQVDGCIIIAGDEVEASVHQLDQSDIPCIGIDIPLTGNNSAYIMSDNAKISAKVVEHLYMNGYRETGFLGIERHSEVVSLREQAFKESLRTFGLPVNPDWFIYSKDFDEESGYQAMKKLIATGRLPKAMFAVTDLLAFGAMRAMKEHRLKIPEDMALIGCDDIDACQYTDPALTTVKQDKEKIGKLAAIMLYDMINKQIEPSAILIEPEMVVRQSCGVR</sequence>
<gene>
    <name evidence="5" type="ORF">ACFPPD_01365</name>
</gene>
<evidence type="ECO:0000256" key="3">
    <source>
        <dbReference type="ARBA" id="ARBA00023163"/>
    </source>
</evidence>
<name>A0ABW0LRM2_9BACL</name>
<dbReference type="Pfam" id="PF13377">
    <property type="entry name" value="Peripla_BP_3"/>
    <property type="match status" value="1"/>
</dbReference>
<dbReference type="Proteomes" id="UP001596105">
    <property type="component" value="Unassembled WGS sequence"/>
</dbReference>
<proteinExistence type="predicted"/>
<keyword evidence="1" id="KW-0805">Transcription regulation</keyword>
<organism evidence="5 6">
    <name type="scientific">Cohnella suwonensis</name>
    <dbReference type="NCBI Taxonomy" id="696072"/>
    <lineage>
        <taxon>Bacteria</taxon>
        <taxon>Bacillati</taxon>
        <taxon>Bacillota</taxon>
        <taxon>Bacilli</taxon>
        <taxon>Bacillales</taxon>
        <taxon>Paenibacillaceae</taxon>
        <taxon>Cohnella</taxon>
    </lineage>
</organism>
<dbReference type="Pfam" id="PF00356">
    <property type="entry name" value="LacI"/>
    <property type="match status" value="1"/>
</dbReference>